<dbReference type="InterPro" id="IPR014721">
    <property type="entry name" value="Ribsml_uS5_D2-typ_fold_subgr"/>
</dbReference>
<protein>
    <recommendedName>
        <fullName evidence="7 8">Ribonuclease P protein component</fullName>
        <shortName evidence="7">RNase P protein</shortName>
        <shortName evidence="7">RNaseP protein</shortName>
        <ecNumber evidence="7 8">3.1.26.5</ecNumber>
    </recommendedName>
    <alternativeName>
        <fullName evidence="7">Protein C5</fullName>
    </alternativeName>
</protein>
<evidence type="ECO:0000313" key="9">
    <source>
        <dbReference type="EMBL" id="HJD44493.1"/>
    </source>
</evidence>
<dbReference type="PANTHER" id="PTHR33992">
    <property type="entry name" value="RIBONUCLEASE P PROTEIN COMPONENT"/>
    <property type="match status" value="1"/>
</dbReference>
<dbReference type="PROSITE" id="PS00648">
    <property type="entry name" value="RIBONUCLEASE_P"/>
    <property type="match status" value="1"/>
</dbReference>
<comment type="caution">
    <text evidence="9">The sequence shown here is derived from an EMBL/GenBank/DDBJ whole genome shotgun (WGS) entry which is preliminary data.</text>
</comment>
<dbReference type="AlphaFoldDB" id="A0A9D2U9K2"/>
<keyword evidence="6 7" id="KW-0694">RNA-binding</keyword>
<name>A0A9D2U9K2_9BURK</name>
<reference evidence="9" key="1">
    <citation type="journal article" date="2021" name="PeerJ">
        <title>Extensive microbial diversity within the chicken gut microbiome revealed by metagenomics and culture.</title>
        <authorList>
            <person name="Gilroy R."/>
            <person name="Ravi A."/>
            <person name="Getino M."/>
            <person name="Pursley I."/>
            <person name="Horton D.L."/>
            <person name="Alikhan N.F."/>
            <person name="Baker D."/>
            <person name="Gharbi K."/>
            <person name="Hall N."/>
            <person name="Watson M."/>
            <person name="Adriaenssens E.M."/>
            <person name="Foster-Nyarko E."/>
            <person name="Jarju S."/>
            <person name="Secka A."/>
            <person name="Antonio M."/>
            <person name="Oren A."/>
            <person name="Chaudhuri R.R."/>
            <person name="La Ragione R."/>
            <person name="Hildebrand F."/>
            <person name="Pallen M.J."/>
        </authorList>
    </citation>
    <scope>NUCLEOTIDE SEQUENCE</scope>
    <source>
        <strain evidence="9">9264</strain>
    </source>
</reference>
<proteinExistence type="inferred from homology"/>
<evidence type="ECO:0000256" key="3">
    <source>
        <dbReference type="ARBA" id="ARBA00022722"/>
    </source>
</evidence>
<evidence type="ECO:0000313" key="10">
    <source>
        <dbReference type="Proteomes" id="UP000823889"/>
    </source>
</evidence>
<sequence length="122" mass="14036">MRTPFPATTRLTRPSEFVSALKGRRIARGALFVVNTPRTRSTSEAGSSARLGLIIPKRFASRAVTRNTIKRVIRESFRHLRHQLPARDYVFRLHSKAPEVSLTQLKKQVRLEADELFKRVQQ</sequence>
<dbReference type="GO" id="GO:0030677">
    <property type="term" value="C:ribonuclease P complex"/>
    <property type="evidence" value="ECO:0007669"/>
    <property type="project" value="TreeGrafter"/>
</dbReference>
<keyword evidence="5 7" id="KW-0378">Hydrolase</keyword>
<dbReference type="EC" id="3.1.26.5" evidence="7 8"/>
<dbReference type="GO" id="GO:0004526">
    <property type="term" value="F:ribonuclease P activity"/>
    <property type="evidence" value="ECO:0007669"/>
    <property type="project" value="UniProtKB-UniRule"/>
</dbReference>
<dbReference type="Pfam" id="PF00825">
    <property type="entry name" value="Ribonuclease_P"/>
    <property type="match status" value="1"/>
</dbReference>
<evidence type="ECO:0000256" key="7">
    <source>
        <dbReference type="HAMAP-Rule" id="MF_00227"/>
    </source>
</evidence>
<dbReference type="GO" id="GO:0000049">
    <property type="term" value="F:tRNA binding"/>
    <property type="evidence" value="ECO:0007669"/>
    <property type="project" value="UniProtKB-UniRule"/>
</dbReference>
<evidence type="ECO:0000256" key="6">
    <source>
        <dbReference type="ARBA" id="ARBA00022884"/>
    </source>
</evidence>
<dbReference type="InterPro" id="IPR000100">
    <property type="entry name" value="RNase_P"/>
</dbReference>
<evidence type="ECO:0000256" key="8">
    <source>
        <dbReference type="NCBIfam" id="TIGR00188"/>
    </source>
</evidence>
<keyword evidence="4 7" id="KW-0255">Endonuclease</keyword>
<organism evidence="9 10">
    <name type="scientific">Candidatus Paenalcaligenes intestinipullorum</name>
    <dbReference type="NCBI Taxonomy" id="2838718"/>
    <lineage>
        <taxon>Bacteria</taxon>
        <taxon>Pseudomonadati</taxon>
        <taxon>Pseudomonadota</taxon>
        <taxon>Betaproteobacteria</taxon>
        <taxon>Burkholderiales</taxon>
        <taxon>Alcaligenaceae</taxon>
        <taxon>Paenalcaligenes</taxon>
    </lineage>
</organism>
<reference evidence="9" key="2">
    <citation type="submission" date="2021-04" db="EMBL/GenBank/DDBJ databases">
        <authorList>
            <person name="Gilroy R."/>
        </authorList>
    </citation>
    <scope>NUCLEOTIDE SEQUENCE</scope>
    <source>
        <strain evidence="9">9264</strain>
    </source>
</reference>
<dbReference type="InterPro" id="IPR020539">
    <property type="entry name" value="RNase_P_CS"/>
</dbReference>
<dbReference type="SUPFAM" id="SSF54211">
    <property type="entry name" value="Ribosomal protein S5 domain 2-like"/>
    <property type="match status" value="1"/>
</dbReference>
<evidence type="ECO:0000256" key="1">
    <source>
        <dbReference type="ARBA" id="ARBA00002663"/>
    </source>
</evidence>
<comment type="similarity">
    <text evidence="7">Belongs to the RnpA family.</text>
</comment>
<evidence type="ECO:0000256" key="4">
    <source>
        <dbReference type="ARBA" id="ARBA00022759"/>
    </source>
</evidence>
<keyword evidence="2 7" id="KW-0819">tRNA processing</keyword>
<dbReference type="NCBIfam" id="TIGR00188">
    <property type="entry name" value="rnpA"/>
    <property type="match status" value="1"/>
</dbReference>
<dbReference type="GO" id="GO:0042781">
    <property type="term" value="F:3'-tRNA processing endoribonuclease activity"/>
    <property type="evidence" value="ECO:0007669"/>
    <property type="project" value="TreeGrafter"/>
</dbReference>
<dbReference type="GO" id="GO:0001682">
    <property type="term" value="P:tRNA 5'-leader removal"/>
    <property type="evidence" value="ECO:0007669"/>
    <property type="project" value="UniProtKB-UniRule"/>
</dbReference>
<dbReference type="InterPro" id="IPR020568">
    <property type="entry name" value="Ribosomal_Su5_D2-typ_SF"/>
</dbReference>
<keyword evidence="3 7" id="KW-0540">Nuclease</keyword>
<evidence type="ECO:0000256" key="2">
    <source>
        <dbReference type="ARBA" id="ARBA00022694"/>
    </source>
</evidence>
<accession>A0A9D2U9K2</accession>
<dbReference type="Gene3D" id="3.30.230.10">
    <property type="match status" value="1"/>
</dbReference>
<evidence type="ECO:0000256" key="5">
    <source>
        <dbReference type="ARBA" id="ARBA00022801"/>
    </source>
</evidence>
<dbReference type="HAMAP" id="MF_00227">
    <property type="entry name" value="RNase_P"/>
    <property type="match status" value="1"/>
</dbReference>
<comment type="function">
    <text evidence="1 7">RNaseP catalyzes the removal of the 5'-leader sequence from pre-tRNA to produce the mature 5'-terminus. It can also cleave other RNA substrates such as 4.5S RNA. The protein component plays an auxiliary but essential role in vivo by binding to the 5'-leader sequence and broadening the substrate specificity of the ribozyme.</text>
</comment>
<comment type="subunit">
    <text evidence="7">Consists of a catalytic RNA component (M1 or rnpB) and a protein subunit.</text>
</comment>
<comment type="catalytic activity">
    <reaction evidence="7">
        <text>Endonucleolytic cleavage of RNA, removing 5'-extranucleotides from tRNA precursor.</text>
        <dbReference type="EC" id="3.1.26.5"/>
    </reaction>
</comment>
<dbReference type="EMBL" id="DWUQ01000113">
    <property type="protein sequence ID" value="HJD44493.1"/>
    <property type="molecule type" value="Genomic_DNA"/>
</dbReference>
<dbReference type="PANTHER" id="PTHR33992:SF1">
    <property type="entry name" value="RIBONUCLEASE P PROTEIN COMPONENT"/>
    <property type="match status" value="1"/>
</dbReference>
<dbReference type="Proteomes" id="UP000823889">
    <property type="component" value="Unassembled WGS sequence"/>
</dbReference>
<gene>
    <name evidence="7 9" type="primary">rnpA</name>
    <name evidence="9" type="ORF">H9906_05635</name>
</gene>